<dbReference type="EMBL" id="CAFBMG010000002">
    <property type="protein sequence ID" value="CAB4888653.1"/>
    <property type="molecule type" value="Genomic_DNA"/>
</dbReference>
<feature type="domain" description="Alpha/beta hydrolase fold-3" evidence="3">
    <location>
        <begin position="116"/>
        <end position="322"/>
    </location>
</feature>
<dbReference type="FunFam" id="3.40.50.1820:FF:000089">
    <property type="entry name" value="Alpha/beta hydrolase"/>
    <property type="match status" value="1"/>
</dbReference>
<dbReference type="InterPro" id="IPR029058">
    <property type="entry name" value="AB_hydrolase_fold"/>
</dbReference>
<protein>
    <submittedName>
        <fullName evidence="4">Unannotated protein</fullName>
    </submittedName>
</protein>
<evidence type="ECO:0000313" key="5">
    <source>
        <dbReference type="EMBL" id="CAB4750669.1"/>
    </source>
</evidence>
<accession>A0A6J6AS04</accession>
<evidence type="ECO:0000313" key="6">
    <source>
        <dbReference type="EMBL" id="CAB4888653.1"/>
    </source>
</evidence>
<evidence type="ECO:0000313" key="4">
    <source>
        <dbReference type="EMBL" id="CAB4529640.1"/>
    </source>
</evidence>
<dbReference type="Pfam" id="PF07859">
    <property type="entry name" value="Abhydrolase_3"/>
    <property type="match status" value="1"/>
</dbReference>
<reference evidence="4" key="1">
    <citation type="submission" date="2020-05" db="EMBL/GenBank/DDBJ databases">
        <authorList>
            <person name="Chiriac C."/>
            <person name="Salcher M."/>
            <person name="Ghai R."/>
            <person name="Kavagutti S V."/>
        </authorList>
    </citation>
    <scope>NUCLEOTIDE SEQUENCE</scope>
</reference>
<evidence type="ECO:0000256" key="2">
    <source>
        <dbReference type="ARBA" id="ARBA00022801"/>
    </source>
</evidence>
<name>A0A6J6AS04_9ZZZZ</name>
<dbReference type="InterPro" id="IPR013094">
    <property type="entry name" value="AB_hydrolase_3"/>
</dbReference>
<evidence type="ECO:0000259" key="3">
    <source>
        <dbReference type="Pfam" id="PF07859"/>
    </source>
</evidence>
<evidence type="ECO:0000256" key="1">
    <source>
        <dbReference type="ARBA" id="ARBA00010515"/>
    </source>
</evidence>
<sequence>MSERRSLATRVIQAVLALPDPIIDRLIGAPPVALDGRVLNRRLQAMIVLSERLGIRADGEQGSVAERRVEMRRATALAMPVRTGLHVVDRRVPGPAGEIPIRIYRRFGLPESAPAIVYLHGGGWVTGDLDTHDASCRLLADESECIVVAVDYRLAPEHPFPAAIDDAVAAYRWVHDHVTELSIEPGRVGVMGDSAGANLAAVIAQVTRDTDVPAPVAQCLVYPATDAYLREASHQIFATGFFLTRESMEWFRSKYLPDPSDWDSPLASPIEQKDLAGVAPALIVTAGFDPLRDEGRRYAELLVEAGVPTRYRCYDDMVHGFFGMGILPGGMAMATEICLGMGDLMHDTP</sequence>
<comment type="similarity">
    <text evidence="1">Belongs to the 'GDXG' lipolytic enzyme family.</text>
</comment>
<gene>
    <name evidence="4" type="ORF">UFOPK1358_00067</name>
    <name evidence="5" type="ORF">UFOPK2766_01638</name>
    <name evidence="6" type="ORF">UFOPK3519_00050</name>
</gene>
<dbReference type="GO" id="GO:0016787">
    <property type="term" value="F:hydrolase activity"/>
    <property type="evidence" value="ECO:0007669"/>
    <property type="project" value="UniProtKB-KW"/>
</dbReference>
<dbReference type="InterPro" id="IPR002168">
    <property type="entry name" value="Lipase_GDXG_HIS_AS"/>
</dbReference>
<dbReference type="PANTHER" id="PTHR48081">
    <property type="entry name" value="AB HYDROLASE SUPERFAMILY PROTEIN C4A8.06C"/>
    <property type="match status" value="1"/>
</dbReference>
<organism evidence="4">
    <name type="scientific">freshwater metagenome</name>
    <dbReference type="NCBI Taxonomy" id="449393"/>
    <lineage>
        <taxon>unclassified sequences</taxon>
        <taxon>metagenomes</taxon>
        <taxon>ecological metagenomes</taxon>
    </lineage>
</organism>
<dbReference type="PANTHER" id="PTHR48081:SF8">
    <property type="entry name" value="ALPHA_BETA HYDROLASE FOLD-3 DOMAIN-CONTAINING PROTEIN-RELATED"/>
    <property type="match status" value="1"/>
</dbReference>
<dbReference type="EMBL" id="CAEZSF010000003">
    <property type="protein sequence ID" value="CAB4529640.1"/>
    <property type="molecule type" value="Genomic_DNA"/>
</dbReference>
<proteinExistence type="inferred from homology"/>
<dbReference type="InterPro" id="IPR050300">
    <property type="entry name" value="GDXG_lipolytic_enzyme"/>
</dbReference>
<keyword evidence="2" id="KW-0378">Hydrolase</keyword>
<dbReference type="PROSITE" id="PS01173">
    <property type="entry name" value="LIPASE_GDXG_HIS"/>
    <property type="match status" value="1"/>
</dbReference>
<dbReference type="Gene3D" id="3.40.50.1820">
    <property type="entry name" value="alpha/beta hydrolase"/>
    <property type="match status" value="1"/>
</dbReference>
<dbReference type="EMBL" id="CAEZYU010000082">
    <property type="protein sequence ID" value="CAB4750669.1"/>
    <property type="molecule type" value="Genomic_DNA"/>
</dbReference>
<dbReference type="SUPFAM" id="SSF53474">
    <property type="entry name" value="alpha/beta-Hydrolases"/>
    <property type="match status" value="1"/>
</dbReference>
<dbReference type="AlphaFoldDB" id="A0A6J6AS04"/>